<evidence type="ECO:0000313" key="2">
    <source>
        <dbReference type="Proteomes" id="UP000500755"/>
    </source>
</evidence>
<proteinExistence type="predicted"/>
<dbReference type="RefSeq" id="WP_059401170.1">
    <property type="nucleotide sequence ID" value="NZ_CP051298.1"/>
</dbReference>
<gene>
    <name evidence="1" type="ORF">HF896_04075</name>
</gene>
<accession>A0A858ZQM7</accession>
<organism evidence="1 2">
    <name type="scientific">Alicycliphilus denitrificans</name>
    <dbReference type="NCBI Taxonomy" id="179636"/>
    <lineage>
        <taxon>Bacteria</taxon>
        <taxon>Pseudomonadati</taxon>
        <taxon>Pseudomonadota</taxon>
        <taxon>Betaproteobacteria</taxon>
        <taxon>Burkholderiales</taxon>
        <taxon>Comamonadaceae</taxon>
        <taxon>Alicycliphilus</taxon>
    </lineage>
</organism>
<dbReference type="Proteomes" id="UP000500755">
    <property type="component" value="Chromosome"/>
</dbReference>
<protein>
    <submittedName>
        <fullName evidence="1">Uncharacterized protein</fullName>
    </submittedName>
</protein>
<dbReference type="EMBL" id="CP051298">
    <property type="protein sequence ID" value="QKD42831.1"/>
    <property type="molecule type" value="Genomic_DNA"/>
</dbReference>
<dbReference type="AlphaFoldDB" id="A0A858ZQM7"/>
<name>A0A858ZQM7_9BURK</name>
<reference evidence="1 2" key="1">
    <citation type="submission" date="2020-05" db="EMBL/GenBank/DDBJ databases">
        <title>Complete genome sequence of Alicycliphilus denitrificans DP3.</title>
        <authorList>
            <person name="Chen X."/>
        </authorList>
    </citation>
    <scope>NUCLEOTIDE SEQUENCE [LARGE SCALE GENOMIC DNA]</scope>
    <source>
        <strain evidence="1 2">DP3</strain>
    </source>
</reference>
<evidence type="ECO:0000313" key="1">
    <source>
        <dbReference type="EMBL" id="QKD42831.1"/>
    </source>
</evidence>
<sequence length="239" mass="26894">MLADSSDRHVQIGSLGKDVHLSAASLDELIDFIAGELPCWRDHPDRPEKTAETALTSQLCGHLNTVARHSAGWDMLQFRIEEPDEQKTGRKIDLIASPCGPTIWIDGRRCTQFDTLLPIECKRLPTPKDKNRDEREYVINRKATTGGIQRFKAGDHGAAHSRAAIIAYVQAETPQIWFDRLNAWITELDGSEHAGWSLQDLIRNESAAAKAGLTMYRSQHTRARGLSHIDIRHLWIAMK</sequence>